<dbReference type="EMBL" id="FOLW01000001">
    <property type="protein sequence ID" value="SFC19003.1"/>
    <property type="molecule type" value="Genomic_DNA"/>
</dbReference>
<proteinExistence type="predicted"/>
<protein>
    <submittedName>
        <fullName evidence="1">Uncharacterized protein</fullName>
    </submittedName>
</protein>
<name>A0AAJ5BG60_9GAMM</name>
<organism evidence="1 2">
    <name type="scientific">Pragia fontium DSM 5563 = ATCC 49100</name>
    <dbReference type="NCBI Taxonomy" id="1122977"/>
    <lineage>
        <taxon>Bacteria</taxon>
        <taxon>Pseudomonadati</taxon>
        <taxon>Pseudomonadota</taxon>
        <taxon>Gammaproteobacteria</taxon>
        <taxon>Enterobacterales</taxon>
        <taxon>Budviciaceae</taxon>
        <taxon>Pragia</taxon>
    </lineage>
</organism>
<dbReference type="AlphaFoldDB" id="A0AAJ5BG60"/>
<evidence type="ECO:0000313" key="2">
    <source>
        <dbReference type="Proteomes" id="UP000226420"/>
    </source>
</evidence>
<dbReference type="Proteomes" id="UP000226420">
    <property type="component" value="Unassembled WGS sequence"/>
</dbReference>
<sequence length="386" mass="43785">MKNLIINNFGTSITDNNITVGADIINPDDSIDRLYFTTNIKYKNEISERADTFLIATLFYAMREGLDIYIDGTISDTLIRNIERFQAAWLCWRPDRYRKVSISAKKIEEGVFNVKGDAIQTFSGGLDSTFTTFQHMGGKSQQTLTSAVMVHGFDIPLDSGDVYDAIFRRSIPILAEVHVTLFPLKTNFRELWHKDLKHWEDAFATGMVASMMFFSKNHSYGLIASSEPYNSLLLPWGSNPITDPLLSSDLFHVEHDAAEYTRGEKVAMVKDWQNGIDNLRVCWQGNDIRHNCCRCEKCIRTILNFKSIGAGVPKSFPLDITYNHILALRGLSEAHLNPMRQIVNEAKKHHITDDWLSAVEEMIQINEKDIQSGKVKSGQLPQVLDS</sequence>
<evidence type="ECO:0000313" key="1">
    <source>
        <dbReference type="EMBL" id="SFC19003.1"/>
    </source>
</evidence>
<reference evidence="1 2" key="1">
    <citation type="submission" date="2016-10" db="EMBL/GenBank/DDBJ databases">
        <authorList>
            <person name="Varghese N."/>
            <person name="Submissions S."/>
        </authorList>
    </citation>
    <scope>NUCLEOTIDE SEQUENCE [LARGE SCALE GENOMIC DNA]</scope>
    <source>
        <strain evidence="1 2">DSM 5563</strain>
    </source>
</reference>
<dbReference type="RefSeq" id="WP_074820554.1">
    <property type="nucleotide sequence ID" value="NZ_FOLW01000001.1"/>
</dbReference>
<accession>A0AAJ5BG60</accession>
<gene>
    <name evidence="1" type="ORF">SAMN02745723_101609</name>
</gene>
<comment type="caution">
    <text evidence="1">The sequence shown here is derived from an EMBL/GenBank/DDBJ whole genome shotgun (WGS) entry which is preliminary data.</text>
</comment>